<comment type="similarity">
    <text evidence="2">Belongs to the methyltransferase superfamily. HEN1 family.</text>
</comment>
<feature type="domain" description="Small RNA 2'-O-methyltransferase Hen1 La-motif C-terminal" evidence="14">
    <location>
        <begin position="2"/>
        <end position="36"/>
    </location>
</feature>
<evidence type="ECO:0000256" key="3">
    <source>
        <dbReference type="ARBA" id="ARBA00021330"/>
    </source>
</evidence>
<evidence type="ECO:0000313" key="15">
    <source>
        <dbReference type="EMBL" id="CAK9279060.1"/>
    </source>
</evidence>
<evidence type="ECO:0000256" key="4">
    <source>
        <dbReference type="ARBA" id="ARBA00022603"/>
    </source>
</evidence>
<evidence type="ECO:0000256" key="9">
    <source>
        <dbReference type="ARBA" id="ARBA00022884"/>
    </source>
</evidence>
<proteinExistence type="inferred from homology"/>
<evidence type="ECO:0000259" key="14">
    <source>
        <dbReference type="Pfam" id="PF18441"/>
    </source>
</evidence>
<dbReference type="InterPro" id="IPR029063">
    <property type="entry name" value="SAM-dependent_MTases_sf"/>
</dbReference>
<sequence length="383" mass="42668">MGYAVYGDAILANIGSTWDSEGKCVYGDVTLNNYHRTPRGAYKLSRQAVAVADLPSTYSCQSQWQDSTLENAALQEETSIDCTDEDKSDQGDATLFASTNGLEKTELENLLEGQHEFEFELGADGRFPLEYMVKPIKGVWSFGRGCRSGDLFNSLLKEPSSLRQIMGVDISQKTLIRAAKALQRTLTTQKPGHSCPLESLQKLSLYEGSITDMDPQLHAPDVATCIESQLPTWSITPFSEACNGTLQPAVHVVWVFLQEIQKPTCPKTWTIQQNNRFQILQNPELMSTDLSAHGLSFENGIPRLLQGLTMRVTSEFTFHSGVCTHSDQQNMNYETSPKVIADPFTFKELWHWTTPRSSEATACCSNMENLSIYQADEECITCS</sequence>
<evidence type="ECO:0000256" key="12">
    <source>
        <dbReference type="ARBA" id="ARBA00048418"/>
    </source>
</evidence>
<comment type="catalytic activity">
    <reaction evidence="12">
        <text>small RNA 3'-end nucleotide + S-adenosyl-L-methionine = small RNA 3'-end 2'-O-methylnucleotide + S-adenosyl-L-homocysteine + H(+)</text>
        <dbReference type="Rhea" id="RHEA:37887"/>
        <dbReference type="Rhea" id="RHEA-COMP:10415"/>
        <dbReference type="Rhea" id="RHEA-COMP:10416"/>
        <dbReference type="ChEBI" id="CHEBI:15378"/>
        <dbReference type="ChEBI" id="CHEBI:57856"/>
        <dbReference type="ChEBI" id="CHEBI:59789"/>
        <dbReference type="ChEBI" id="CHEBI:74896"/>
        <dbReference type="ChEBI" id="CHEBI:74898"/>
        <dbReference type="EC" id="2.1.1.386"/>
    </reaction>
</comment>
<keyword evidence="5" id="KW-0808">Transferase</keyword>
<dbReference type="InterPro" id="IPR026610">
    <property type="entry name" value="Hen1"/>
</dbReference>
<evidence type="ECO:0000256" key="8">
    <source>
        <dbReference type="ARBA" id="ARBA00022842"/>
    </source>
</evidence>
<feature type="domain" description="HEN1 double-stranded RNA binding" evidence="13">
    <location>
        <begin position="38"/>
        <end position="67"/>
    </location>
</feature>
<dbReference type="Proteomes" id="UP001497444">
    <property type="component" value="Chromosome 9"/>
</dbReference>
<dbReference type="Pfam" id="PF18441">
    <property type="entry name" value="Hen1_Lam_C"/>
    <property type="match status" value="1"/>
</dbReference>
<keyword evidence="16" id="KW-1185">Reference proteome</keyword>
<keyword evidence="4" id="KW-0489">Methyltransferase</keyword>
<evidence type="ECO:0000256" key="1">
    <source>
        <dbReference type="ARBA" id="ARBA00001946"/>
    </source>
</evidence>
<organism evidence="15 16">
    <name type="scientific">Sphagnum jensenii</name>
    <dbReference type="NCBI Taxonomy" id="128206"/>
    <lineage>
        <taxon>Eukaryota</taxon>
        <taxon>Viridiplantae</taxon>
        <taxon>Streptophyta</taxon>
        <taxon>Embryophyta</taxon>
        <taxon>Bryophyta</taxon>
        <taxon>Sphagnophytina</taxon>
        <taxon>Sphagnopsida</taxon>
        <taxon>Sphagnales</taxon>
        <taxon>Sphagnaceae</taxon>
        <taxon>Sphagnum</taxon>
    </lineage>
</organism>
<name>A0ABP0XKM4_9BRYO</name>
<comment type="cofactor">
    <cofactor evidence="1">
        <name>Mg(2+)</name>
        <dbReference type="ChEBI" id="CHEBI:18420"/>
    </cofactor>
</comment>
<evidence type="ECO:0000313" key="16">
    <source>
        <dbReference type="Proteomes" id="UP001497444"/>
    </source>
</evidence>
<dbReference type="PANTHER" id="PTHR21404">
    <property type="entry name" value="HEN1"/>
    <property type="match status" value="1"/>
</dbReference>
<keyword evidence="6" id="KW-0949">S-adenosyl-L-methionine</keyword>
<evidence type="ECO:0000256" key="11">
    <source>
        <dbReference type="ARBA" id="ARBA00035025"/>
    </source>
</evidence>
<evidence type="ECO:0000256" key="2">
    <source>
        <dbReference type="ARBA" id="ARBA00009026"/>
    </source>
</evidence>
<gene>
    <name evidence="15" type="ORF">CSSPJE1EN1_LOCUS24538</name>
</gene>
<dbReference type="InterPro" id="IPR040870">
    <property type="entry name" value="HEN1_dsRBD2"/>
</dbReference>
<evidence type="ECO:0000259" key="13">
    <source>
        <dbReference type="Pfam" id="PF17842"/>
    </source>
</evidence>
<dbReference type="InterPro" id="IPR040813">
    <property type="entry name" value="Hen1_Lam_C"/>
</dbReference>
<evidence type="ECO:0000256" key="6">
    <source>
        <dbReference type="ARBA" id="ARBA00022691"/>
    </source>
</evidence>
<keyword evidence="9" id="KW-0694">RNA-binding</keyword>
<evidence type="ECO:0000256" key="5">
    <source>
        <dbReference type="ARBA" id="ARBA00022679"/>
    </source>
</evidence>
<evidence type="ECO:0000256" key="7">
    <source>
        <dbReference type="ARBA" id="ARBA00022723"/>
    </source>
</evidence>
<evidence type="ECO:0000256" key="10">
    <source>
        <dbReference type="ARBA" id="ARBA00023158"/>
    </source>
</evidence>
<keyword evidence="8" id="KW-0460">Magnesium</keyword>
<dbReference type="EMBL" id="OZ020104">
    <property type="protein sequence ID" value="CAK9279060.1"/>
    <property type="molecule type" value="Genomic_DNA"/>
</dbReference>
<dbReference type="EC" id="2.1.1.386" evidence="11"/>
<keyword evidence="10" id="KW-0943">RNA-mediated gene silencing</keyword>
<dbReference type="Gene3D" id="3.40.50.150">
    <property type="entry name" value="Vaccinia Virus protein VP39"/>
    <property type="match status" value="1"/>
</dbReference>
<dbReference type="Pfam" id="PF17842">
    <property type="entry name" value="dsRBD2"/>
    <property type="match status" value="1"/>
</dbReference>
<protein>
    <recommendedName>
        <fullName evidence="3">Small RNA 2'-O-methyltransferase</fullName>
        <ecNumber evidence="11">2.1.1.386</ecNumber>
    </recommendedName>
</protein>
<accession>A0ABP0XKM4</accession>
<reference evidence="15" key="1">
    <citation type="submission" date="2024-02" db="EMBL/GenBank/DDBJ databases">
        <authorList>
            <consortium name="ELIXIR-Norway"/>
            <consortium name="Elixir Norway"/>
        </authorList>
    </citation>
    <scope>NUCLEOTIDE SEQUENCE</scope>
</reference>
<dbReference type="PANTHER" id="PTHR21404:SF3">
    <property type="entry name" value="SMALL RNA 2'-O-METHYLTRANSFERASE"/>
    <property type="match status" value="1"/>
</dbReference>
<keyword evidence="7" id="KW-0479">Metal-binding</keyword>